<keyword evidence="3" id="KW-1185">Reference proteome</keyword>
<keyword evidence="1" id="KW-1133">Transmembrane helix</keyword>
<accession>A0ABT3GH71</accession>
<keyword evidence="1" id="KW-0812">Transmembrane</keyword>
<comment type="caution">
    <text evidence="2">The sequence shown here is derived from an EMBL/GenBank/DDBJ whole genome shotgun (WGS) entry which is preliminary data.</text>
</comment>
<sequence length="318" mass="36184">MRRWWLLPGLIGIVWLGSLLGMGFRWDITWARVSDMGRDELLKLAWRFGAASLFLGWLVFFGATLVFRRIEWPARRTILVLGVASLVLGVWSGFWPLWKLDRRHQVAKREEGAQNWARSELPRLRKEGKYPEMVEGMERVLAVHEETIAEVGLYPLNHNHGFSYLFVYMYPASYDLPPRLGSGLTEFLYDAWYDPGWDPTKKGVADDLSKAMTASRHPLLRAIGYCVNRDYVSFEREALAGARAGDERMSAMALTAACGGLMEREVARQAVGAILDRGQGLGWDRGGSYAIPSSRIRDYVEGRIPREYLGNYPYFPSP</sequence>
<feature type="transmembrane region" description="Helical" evidence="1">
    <location>
        <begin position="44"/>
        <end position="66"/>
    </location>
</feature>
<protein>
    <submittedName>
        <fullName evidence="2">Uncharacterized protein</fullName>
    </submittedName>
</protein>
<evidence type="ECO:0000313" key="3">
    <source>
        <dbReference type="Proteomes" id="UP001320876"/>
    </source>
</evidence>
<organism evidence="2 3">
    <name type="scientific">Luteolibacter arcticus</name>
    <dbReference type="NCBI Taxonomy" id="1581411"/>
    <lineage>
        <taxon>Bacteria</taxon>
        <taxon>Pseudomonadati</taxon>
        <taxon>Verrucomicrobiota</taxon>
        <taxon>Verrucomicrobiia</taxon>
        <taxon>Verrucomicrobiales</taxon>
        <taxon>Verrucomicrobiaceae</taxon>
        <taxon>Luteolibacter</taxon>
    </lineage>
</organism>
<feature type="transmembrane region" description="Helical" evidence="1">
    <location>
        <begin position="78"/>
        <end position="98"/>
    </location>
</feature>
<feature type="transmembrane region" description="Helical" evidence="1">
    <location>
        <begin position="5"/>
        <end position="24"/>
    </location>
</feature>
<gene>
    <name evidence="2" type="ORF">OKA05_10410</name>
</gene>
<dbReference type="RefSeq" id="WP_264487070.1">
    <property type="nucleotide sequence ID" value="NZ_JAPDDT010000003.1"/>
</dbReference>
<proteinExistence type="predicted"/>
<evidence type="ECO:0000256" key="1">
    <source>
        <dbReference type="SAM" id="Phobius"/>
    </source>
</evidence>
<dbReference type="Proteomes" id="UP001320876">
    <property type="component" value="Unassembled WGS sequence"/>
</dbReference>
<keyword evidence="1" id="KW-0472">Membrane</keyword>
<dbReference type="EMBL" id="JAPDDT010000003">
    <property type="protein sequence ID" value="MCW1922964.1"/>
    <property type="molecule type" value="Genomic_DNA"/>
</dbReference>
<name>A0ABT3GH71_9BACT</name>
<evidence type="ECO:0000313" key="2">
    <source>
        <dbReference type="EMBL" id="MCW1922964.1"/>
    </source>
</evidence>
<reference evidence="2 3" key="1">
    <citation type="submission" date="2022-10" db="EMBL/GenBank/DDBJ databases">
        <title>Luteolibacter arcticus strain CCTCC AB 2014275, whole genome shotgun sequencing project.</title>
        <authorList>
            <person name="Zhao G."/>
            <person name="Shen L."/>
        </authorList>
    </citation>
    <scope>NUCLEOTIDE SEQUENCE [LARGE SCALE GENOMIC DNA]</scope>
    <source>
        <strain evidence="2 3">CCTCC AB 2014275</strain>
    </source>
</reference>